<evidence type="ECO:0000313" key="4">
    <source>
        <dbReference type="Proteomes" id="UP000220246"/>
    </source>
</evidence>
<dbReference type="Gene3D" id="2.40.50.230">
    <property type="entry name" value="Gp5 N-terminal domain"/>
    <property type="match status" value="1"/>
</dbReference>
<comment type="caution">
    <text evidence="3">The sequence shown here is derived from an EMBL/GenBank/DDBJ whole genome shotgun (WGS) entry which is preliminary data.</text>
</comment>
<dbReference type="STRING" id="1219032.GCA_001515545_00850"/>
<reference evidence="4" key="1">
    <citation type="submission" date="2017-09" db="EMBL/GenBank/DDBJ databases">
        <title>FDA dAtabase for Regulatory Grade micrObial Sequences (FDA-ARGOS): Supporting development and validation of Infectious Disease Dx tests.</title>
        <authorList>
            <person name="Minogue T."/>
            <person name="Wolcott M."/>
            <person name="Wasieloski L."/>
            <person name="Aguilar W."/>
            <person name="Moore D."/>
            <person name="Tallon L."/>
            <person name="Sadzewicz L."/>
            <person name="Ott S."/>
            <person name="Zhao X."/>
            <person name="Nagaraj S."/>
            <person name="Vavikolanu K."/>
            <person name="Aluvathingal J."/>
            <person name="Nadendla S."/>
            <person name="Sichtig H."/>
        </authorList>
    </citation>
    <scope>NUCLEOTIDE SEQUENCE [LARGE SCALE GENOMIC DNA]</scope>
    <source>
        <strain evidence="4">FDAARGOS_394</strain>
    </source>
</reference>
<dbReference type="InterPro" id="IPR006531">
    <property type="entry name" value="Gp5/Vgr_OB"/>
</dbReference>
<keyword evidence="4" id="KW-1185">Reference proteome</keyword>
<dbReference type="InterPro" id="IPR037026">
    <property type="entry name" value="Vgr_OB-fold_dom_sf"/>
</dbReference>
<dbReference type="Pfam" id="PF04717">
    <property type="entry name" value="Phage_base_V"/>
    <property type="match status" value="1"/>
</dbReference>
<feature type="region of interest" description="Disordered" evidence="1">
    <location>
        <begin position="217"/>
        <end position="246"/>
    </location>
</feature>
<organism evidence="3 4">
    <name type="scientific">Comamonas terrigena</name>
    <dbReference type="NCBI Taxonomy" id="32013"/>
    <lineage>
        <taxon>Bacteria</taxon>
        <taxon>Pseudomonadati</taxon>
        <taxon>Pseudomonadota</taxon>
        <taxon>Betaproteobacteria</taxon>
        <taxon>Burkholderiales</taxon>
        <taxon>Comamonadaceae</taxon>
        <taxon>Comamonas</taxon>
    </lineage>
</organism>
<evidence type="ECO:0000313" key="3">
    <source>
        <dbReference type="EMBL" id="PEH90140.1"/>
    </source>
</evidence>
<dbReference type="InterPro" id="IPR013046">
    <property type="entry name" value="GpV/Gp45"/>
</dbReference>
<dbReference type="Proteomes" id="UP000220246">
    <property type="component" value="Unassembled WGS sequence"/>
</dbReference>
<name>A0A2A7UXX2_COMTR</name>
<accession>A0A2A7UXX2</accession>
<dbReference type="AlphaFoldDB" id="A0A2A7UXX2"/>
<gene>
    <name evidence="3" type="ORF">CRM82_17470</name>
</gene>
<dbReference type="EMBL" id="PDEA01000001">
    <property type="protein sequence ID" value="PEH90140.1"/>
    <property type="molecule type" value="Genomic_DNA"/>
</dbReference>
<feature type="domain" description="Gp5/Type VI secretion system Vgr protein OB-fold" evidence="2">
    <location>
        <begin position="39"/>
        <end position="108"/>
    </location>
</feature>
<evidence type="ECO:0000256" key="1">
    <source>
        <dbReference type="SAM" id="MobiDB-lite"/>
    </source>
</evidence>
<proteinExistence type="predicted"/>
<sequence length="246" mass="26335">MRARWRPRVALGTMAGMSDQAPEHSPVELYRLLANLIREGRVEEVRPGRPARCRVRAGELLTNWVPWISLAAGGGQQTRHWRVPAIGEPCLLFSPEGDLGQASALVGSFSEDMPQGSESADVERHDFSATDYWEHNRQDDTLVLDIAQAITLRVGTSTLHITPEGTTLTTPEYTVDSAQTTFTGAATVEGLFTFNAGIAGKAGASGKNSVQGGMDFEGGQINHDGKNIGGTHAHPDPHGGNTEGPQ</sequence>
<protein>
    <submittedName>
        <fullName evidence="3">Phage baseplate assembly protein V</fullName>
    </submittedName>
</protein>
<evidence type="ECO:0000259" key="2">
    <source>
        <dbReference type="Pfam" id="PF04717"/>
    </source>
</evidence>
<dbReference type="NCBIfam" id="TIGR01644">
    <property type="entry name" value="phage_P2_V"/>
    <property type="match status" value="1"/>
</dbReference>